<evidence type="ECO:0000313" key="2">
    <source>
        <dbReference type="EMBL" id="KAF2457263.1"/>
    </source>
</evidence>
<protein>
    <submittedName>
        <fullName evidence="2">Uncharacterized protein</fullName>
    </submittedName>
</protein>
<reference evidence="2" key="1">
    <citation type="journal article" date="2020" name="Stud. Mycol.">
        <title>101 Dothideomycetes genomes: a test case for predicting lifestyles and emergence of pathogens.</title>
        <authorList>
            <person name="Haridas S."/>
            <person name="Albert R."/>
            <person name="Binder M."/>
            <person name="Bloem J."/>
            <person name="Labutti K."/>
            <person name="Salamov A."/>
            <person name="Andreopoulos B."/>
            <person name="Baker S."/>
            <person name="Barry K."/>
            <person name="Bills G."/>
            <person name="Bluhm B."/>
            <person name="Cannon C."/>
            <person name="Castanera R."/>
            <person name="Culley D."/>
            <person name="Daum C."/>
            <person name="Ezra D."/>
            <person name="Gonzalez J."/>
            <person name="Henrissat B."/>
            <person name="Kuo A."/>
            <person name="Liang C."/>
            <person name="Lipzen A."/>
            <person name="Lutzoni F."/>
            <person name="Magnuson J."/>
            <person name="Mondo S."/>
            <person name="Nolan M."/>
            <person name="Ohm R."/>
            <person name="Pangilinan J."/>
            <person name="Park H.-J."/>
            <person name="Ramirez L."/>
            <person name="Alfaro M."/>
            <person name="Sun H."/>
            <person name="Tritt A."/>
            <person name="Yoshinaga Y."/>
            <person name="Zwiers L.-H."/>
            <person name="Turgeon B."/>
            <person name="Goodwin S."/>
            <person name="Spatafora J."/>
            <person name="Crous P."/>
            <person name="Grigoriev I."/>
        </authorList>
    </citation>
    <scope>NUCLEOTIDE SEQUENCE</scope>
    <source>
        <strain evidence="2">ATCC 16933</strain>
    </source>
</reference>
<keyword evidence="3" id="KW-1185">Reference proteome</keyword>
<name>A0A6A6P1C3_9PEZI</name>
<organism evidence="2 3">
    <name type="scientific">Lineolata rhizophorae</name>
    <dbReference type="NCBI Taxonomy" id="578093"/>
    <lineage>
        <taxon>Eukaryota</taxon>
        <taxon>Fungi</taxon>
        <taxon>Dikarya</taxon>
        <taxon>Ascomycota</taxon>
        <taxon>Pezizomycotina</taxon>
        <taxon>Dothideomycetes</taxon>
        <taxon>Dothideomycetes incertae sedis</taxon>
        <taxon>Lineolatales</taxon>
        <taxon>Lineolataceae</taxon>
        <taxon>Lineolata</taxon>
    </lineage>
</organism>
<evidence type="ECO:0000256" key="1">
    <source>
        <dbReference type="SAM" id="MobiDB-lite"/>
    </source>
</evidence>
<feature type="region of interest" description="Disordered" evidence="1">
    <location>
        <begin position="23"/>
        <end position="79"/>
    </location>
</feature>
<dbReference type="AlphaFoldDB" id="A0A6A6P1C3"/>
<evidence type="ECO:0000313" key="3">
    <source>
        <dbReference type="Proteomes" id="UP000799766"/>
    </source>
</evidence>
<dbReference type="Proteomes" id="UP000799766">
    <property type="component" value="Unassembled WGS sequence"/>
</dbReference>
<gene>
    <name evidence="2" type="ORF">BDY21DRAFT_345385</name>
</gene>
<sequence>MRNSAAFRFLFPVELFLRGDHWPVTDTLSNPSVPSQSQVEPKSGRDGGSRVESSPVQSSQLRPRKSPPQLPSSPRAQPK</sequence>
<dbReference type="EMBL" id="MU001681">
    <property type="protein sequence ID" value="KAF2457263.1"/>
    <property type="molecule type" value="Genomic_DNA"/>
</dbReference>
<feature type="compositionally biased region" description="Polar residues" evidence="1">
    <location>
        <begin position="26"/>
        <end position="40"/>
    </location>
</feature>
<proteinExistence type="predicted"/>
<feature type="compositionally biased region" description="Polar residues" evidence="1">
    <location>
        <begin position="51"/>
        <end position="61"/>
    </location>
</feature>
<accession>A0A6A6P1C3</accession>